<dbReference type="Proteomes" id="UP000005778">
    <property type="component" value="Chromosome"/>
</dbReference>
<dbReference type="GO" id="GO:0035438">
    <property type="term" value="F:cyclic-di-GMP binding"/>
    <property type="evidence" value="ECO:0007669"/>
    <property type="project" value="InterPro"/>
</dbReference>
<protein>
    <submittedName>
        <fullName evidence="2">PilZ domain-containing protein</fullName>
    </submittedName>
</protein>
<feature type="domain" description="PilZ" evidence="1">
    <location>
        <begin position="35"/>
        <end position="99"/>
    </location>
</feature>
<dbReference type="RefSeq" id="WP_004074996.1">
    <property type="nucleotide sequence ID" value="NZ_CM001488.1"/>
</dbReference>
<accession>I5B6L8</accession>
<dbReference type="EMBL" id="CM001488">
    <property type="protein sequence ID" value="EIM65131.1"/>
    <property type="molecule type" value="Genomic_DNA"/>
</dbReference>
<name>I5B6L8_9BACT</name>
<gene>
    <name evidence="2" type="ORF">DespoDRAFT_03362</name>
</gene>
<sequence>MKKRSCNRFYIPGATLHYRESSFFFLKGKFTQDHFPVINLSKGGAKFLSHKRLTPGKDILIRLNIPGRENSCEILADVRWISRNPEQSYKYQTGISFKSFGNGRKKNSKTILDFLTNLENSAGQLEHPQVSLLQ</sequence>
<evidence type="ECO:0000313" key="3">
    <source>
        <dbReference type="Proteomes" id="UP000005778"/>
    </source>
</evidence>
<reference evidence="2 3" key="2">
    <citation type="submission" date="2012-02" db="EMBL/GenBank/DDBJ databases">
        <title>Improved High-Quality Draft sequence of Desulfobacter postgatei 2ac9.</title>
        <authorList>
            <consortium name="US DOE Joint Genome Institute"/>
            <person name="Lucas S."/>
            <person name="Han J."/>
            <person name="Lapidus A."/>
            <person name="Cheng J.-F."/>
            <person name="Goodwin L."/>
            <person name="Pitluck S."/>
            <person name="Peters L."/>
            <person name="Ovchinnikova G."/>
            <person name="Held B."/>
            <person name="Detter J.C."/>
            <person name="Han C."/>
            <person name="Tapia R."/>
            <person name="Land M."/>
            <person name="Hauser L."/>
            <person name="Kyrpides N."/>
            <person name="Ivanova N."/>
            <person name="Pagani I."/>
            <person name="Orellana R."/>
            <person name="Lovley D."/>
            <person name="Woyke T."/>
        </authorList>
    </citation>
    <scope>NUCLEOTIDE SEQUENCE [LARGE SCALE GENOMIC DNA]</scope>
    <source>
        <strain evidence="2 3">2ac9</strain>
    </source>
</reference>
<dbReference type="AlphaFoldDB" id="I5B6L8"/>
<evidence type="ECO:0000313" key="2">
    <source>
        <dbReference type="EMBL" id="EIM65131.1"/>
    </source>
</evidence>
<dbReference type="OrthoDB" id="5420948at2"/>
<dbReference type="SUPFAM" id="SSF141371">
    <property type="entry name" value="PilZ domain-like"/>
    <property type="match status" value="1"/>
</dbReference>
<dbReference type="Gene3D" id="2.40.10.220">
    <property type="entry name" value="predicted glycosyltransferase like domains"/>
    <property type="match status" value="1"/>
</dbReference>
<dbReference type="InterPro" id="IPR009875">
    <property type="entry name" value="PilZ_domain"/>
</dbReference>
<organism evidence="2 3">
    <name type="scientific">Desulfobacter postgatei 2ac9</name>
    <dbReference type="NCBI Taxonomy" id="879212"/>
    <lineage>
        <taxon>Bacteria</taxon>
        <taxon>Pseudomonadati</taxon>
        <taxon>Thermodesulfobacteriota</taxon>
        <taxon>Desulfobacteria</taxon>
        <taxon>Desulfobacterales</taxon>
        <taxon>Desulfobacteraceae</taxon>
        <taxon>Desulfobacter</taxon>
    </lineage>
</organism>
<dbReference type="HOGENOM" id="CLU_1924162_0_0_7"/>
<reference evidence="2 3" key="1">
    <citation type="submission" date="2011-09" db="EMBL/GenBank/DDBJ databases">
        <authorList>
            <consortium name="US DOE Joint Genome Institute (JGI-PGF)"/>
            <person name="Lucas S."/>
            <person name="Han J."/>
            <person name="Lapidus A."/>
            <person name="Cheng J.-F."/>
            <person name="Goodwin L."/>
            <person name="Pitluck S."/>
            <person name="Peters L."/>
            <person name="Land M.L."/>
            <person name="Hauser L."/>
            <person name="Orellana R."/>
            <person name="Lovley D."/>
            <person name="Woyke T.J."/>
        </authorList>
    </citation>
    <scope>NUCLEOTIDE SEQUENCE [LARGE SCALE GENOMIC DNA]</scope>
    <source>
        <strain evidence="2 3">2ac9</strain>
    </source>
</reference>
<dbReference type="eggNOG" id="ENOG5032VQR">
    <property type="taxonomic scope" value="Bacteria"/>
</dbReference>
<keyword evidence="3" id="KW-1185">Reference proteome</keyword>
<dbReference type="Pfam" id="PF07238">
    <property type="entry name" value="PilZ"/>
    <property type="match status" value="1"/>
</dbReference>
<proteinExistence type="predicted"/>
<evidence type="ECO:0000259" key="1">
    <source>
        <dbReference type="Pfam" id="PF07238"/>
    </source>
</evidence>